<proteinExistence type="predicted"/>
<dbReference type="InterPro" id="IPR000953">
    <property type="entry name" value="Chromo/chromo_shadow_dom"/>
</dbReference>
<dbReference type="GO" id="GO:0005694">
    <property type="term" value="C:chromosome"/>
    <property type="evidence" value="ECO:0007669"/>
    <property type="project" value="UniProtKB-ARBA"/>
</dbReference>
<evidence type="ECO:0000313" key="3">
    <source>
        <dbReference type="Proteomes" id="UP000790347"/>
    </source>
</evidence>
<dbReference type="CDD" id="cd00024">
    <property type="entry name" value="CD_CSD"/>
    <property type="match status" value="1"/>
</dbReference>
<name>A0A922L6F9_DERFA</name>
<evidence type="ECO:0000313" key="2">
    <source>
        <dbReference type="EMBL" id="KAH9517214.1"/>
    </source>
</evidence>
<dbReference type="PROSITE" id="PS50013">
    <property type="entry name" value="CHROMO_2"/>
    <property type="match status" value="1"/>
</dbReference>
<comment type="caution">
    <text evidence="2">The sequence shown here is derived from an EMBL/GenBank/DDBJ whole genome shotgun (WGS) entry which is preliminary data.</text>
</comment>
<dbReference type="Pfam" id="PF00385">
    <property type="entry name" value="Chromo"/>
    <property type="match status" value="1"/>
</dbReference>
<dbReference type="InterPro" id="IPR023780">
    <property type="entry name" value="Chromo_domain"/>
</dbReference>
<dbReference type="EMBL" id="ASGP02000003">
    <property type="protein sequence ID" value="KAH9517214.1"/>
    <property type="molecule type" value="Genomic_DNA"/>
</dbReference>
<accession>A0A922L6F9</accession>
<reference evidence="2" key="1">
    <citation type="submission" date="2013-05" db="EMBL/GenBank/DDBJ databases">
        <authorList>
            <person name="Yim A.K.Y."/>
            <person name="Chan T.F."/>
            <person name="Ji K.M."/>
            <person name="Liu X.Y."/>
            <person name="Zhou J.W."/>
            <person name="Li R.Q."/>
            <person name="Yang K.Y."/>
            <person name="Li J."/>
            <person name="Li M."/>
            <person name="Law P.T.W."/>
            <person name="Wu Y.L."/>
            <person name="Cai Z.L."/>
            <person name="Qin H."/>
            <person name="Bao Y."/>
            <person name="Leung R.K.K."/>
            <person name="Ng P.K.S."/>
            <person name="Zou J."/>
            <person name="Zhong X.J."/>
            <person name="Ran P.X."/>
            <person name="Zhong N.S."/>
            <person name="Liu Z.G."/>
            <person name="Tsui S.K.W."/>
        </authorList>
    </citation>
    <scope>NUCLEOTIDE SEQUENCE</scope>
    <source>
        <strain evidence="2">Derf</strain>
        <tissue evidence="2">Whole organism</tissue>
    </source>
</reference>
<organism evidence="2 3">
    <name type="scientific">Dermatophagoides farinae</name>
    <name type="common">American house dust mite</name>
    <dbReference type="NCBI Taxonomy" id="6954"/>
    <lineage>
        <taxon>Eukaryota</taxon>
        <taxon>Metazoa</taxon>
        <taxon>Ecdysozoa</taxon>
        <taxon>Arthropoda</taxon>
        <taxon>Chelicerata</taxon>
        <taxon>Arachnida</taxon>
        <taxon>Acari</taxon>
        <taxon>Acariformes</taxon>
        <taxon>Sarcoptiformes</taxon>
        <taxon>Astigmata</taxon>
        <taxon>Psoroptidia</taxon>
        <taxon>Analgoidea</taxon>
        <taxon>Pyroglyphidae</taxon>
        <taxon>Dermatophagoidinae</taxon>
        <taxon>Dermatophagoides</taxon>
    </lineage>
</organism>
<keyword evidence="3" id="KW-1185">Reference proteome</keyword>
<sequence length="104" mass="12396">MANHHRGRSRGRCSRGRGSIVLMDNKQSTNDDDHYEIEKIADYRIINGQQVVFQVKWVGYPGMTWEPFHNLDNCWPILADFFFSLYQKSKIDYYCLMKLINFKK</sequence>
<gene>
    <name evidence="2" type="ORF">DERF_007898</name>
</gene>
<feature type="domain" description="Chromo" evidence="1">
    <location>
        <begin position="35"/>
        <end position="82"/>
    </location>
</feature>
<dbReference type="Gene3D" id="2.40.50.40">
    <property type="match status" value="1"/>
</dbReference>
<dbReference type="AlphaFoldDB" id="A0A922L6F9"/>
<protein>
    <recommendedName>
        <fullName evidence="1">Chromo domain-containing protein</fullName>
    </recommendedName>
</protein>
<dbReference type="SMART" id="SM00298">
    <property type="entry name" value="CHROMO"/>
    <property type="match status" value="1"/>
</dbReference>
<dbReference type="InterPro" id="IPR016197">
    <property type="entry name" value="Chromo-like_dom_sf"/>
</dbReference>
<dbReference type="SUPFAM" id="SSF54160">
    <property type="entry name" value="Chromo domain-like"/>
    <property type="match status" value="1"/>
</dbReference>
<evidence type="ECO:0000259" key="1">
    <source>
        <dbReference type="PROSITE" id="PS50013"/>
    </source>
</evidence>
<reference evidence="2" key="2">
    <citation type="journal article" date="2022" name="Res Sq">
        <title>Comparative Genomics Reveals Insights into the Divergent Evolution of Astigmatic Mites and Household Pest Adaptations.</title>
        <authorList>
            <person name="Xiong Q."/>
            <person name="Wan A.T.-Y."/>
            <person name="Liu X.-Y."/>
            <person name="Fung C.S.-H."/>
            <person name="Xiao X."/>
            <person name="Malainual N."/>
            <person name="Hou J."/>
            <person name="Wang L."/>
            <person name="Wang M."/>
            <person name="Yang K."/>
            <person name="Cui Y."/>
            <person name="Leung E."/>
            <person name="Nong W."/>
            <person name="Shin S.-K."/>
            <person name="Au S."/>
            <person name="Jeong K.Y."/>
            <person name="Chew F.T."/>
            <person name="Hui J."/>
            <person name="Leung T.F."/>
            <person name="Tungtrongchitr A."/>
            <person name="Zhong N."/>
            <person name="Liu Z."/>
            <person name="Tsui S."/>
        </authorList>
    </citation>
    <scope>NUCLEOTIDE SEQUENCE</scope>
    <source>
        <strain evidence="2">Derf</strain>
        <tissue evidence="2">Whole organism</tissue>
    </source>
</reference>
<dbReference type="Proteomes" id="UP000790347">
    <property type="component" value="Unassembled WGS sequence"/>
</dbReference>